<dbReference type="InterPro" id="IPR005119">
    <property type="entry name" value="LysR_subst-bd"/>
</dbReference>
<organism evidence="6 7">
    <name type="scientific">Pseudomonas putida</name>
    <name type="common">Arthrobacter siderocapsulatus</name>
    <dbReference type="NCBI Taxonomy" id="303"/>
    <lineage>
        <taxon>Bacteria</taxon>
        <taxon>Pseudomonadati</taxon>
        <taxon>Pseudomonadota</taxon>
        <taxon>Gammaproteobacteria</taxon>
        <taxon>Pseudomonadales</taxon>
        <taxon>Pseudomonadaceae</taxon>
        <taxon>Pseudomonas</taxon>
    </lineage>
</organism>
<dbReference type="RefSeq" id="WP_025754654.1">
    <property type="nucleotide sequence ID" value="NZ_AP022324.1"/>
</dbReference>
<evidence type="ECO:0000259" key="5">
    <source>
        <dbReference type="PROSITE" id="PS50931"/>
    </source>
</evidence>
<evidence type="ECO:0000256" key="4">
    <source>
        <dbReference type="ARBA" id="ARBA00023163"/>
    </source>
</evidence>
<evidence type="ECO:0000256" key="1">
    <source>
        <dbReference type="ARBA" id="ARBA00009437"/>
    </source>
</evidence>
<gene>
    <name evidence="6" type="primary">gbpR</name>
    <name evidence="6" type="ORF">PPTS312_12290</name>
</gene>
<dbReference type="GO" id="GO:0003677">
    <property type="term" value="F:DNA binding"/>
    <property type="evidence" value="ECO:0007669"/>
    <property type="project" value="UniProtKB-KW"/>
</dbReference>
<feature type="domain" description="HTH lysR-type" evidence="5">
    <location>
        <begin position="12"/>
        <end position="69"/>
    </location>
</feature>
<dbReference type="Pfam" id="PF03466">
    <property type="entry name" value="LysR_substrate"/>
    <property type="match status" value="1"/>
</dbReference>
<dbReference type="InterPro" id="IPR036390">
    <property type="entry name" value="WH_DNA-bd_sf"/>
</dbReference>
<dbReference type="SUPFAM" id="SSF46785">
    <property type="entry name" value="Winged helix' DNA-binding domain"/>
    <property type="match status" value="1"/>
</dbReference>
<dbReference type="Gene3D" id="3.40.190.10">
    <property type="entry name" value="Periplasmic binding protein-like II"/>
    <property type="match status" value="2"/>
</dbReference>
<proteinExistence type="inferred from homology"/>
<evidence type="ECO:0000313" key="7">
    <source>
        <dbReference type="Proteomes" id="UP000464661"/>
    </source>
</evidence>
<dbReference type="AlphaFoldDB" id="A0A7U6M082"/>
<sequence length="318" mass="34722">MKSSVLTVSRKLKFYQLVVFDQVVQSGSLLRAAQILNMTQPAVTKVIHEIESYFTAPLLVRSNRGVRLTELGEVVLRRARAMLAELRALTDEVQAHHEGGAGHVVVGTLISASASLLPLALRLLKERAPQVLVSVRIGQFDQLFPALIVGEVDLVIGRIPDDWRGREESRTLGVDSLYVESLSIVAGSRHPLHDQAVSSLADLQAYPWILPPPGSSLRRTVNGLFAEADLPLPANVIESLSVLTNVALMQDQKTVGLLPMETARQLSGQGGIRSFTFGTPLRFGGIGCFYPHNRDPGPAAKLFRECTRLACERHVISD</sequence>
<keyword evidence="4" id="KW-0804">Transcription</keyword>
<evidence type="ECO:0000313" key="6">
    <source>
        <dbReference type="EMBL" id="BBU43314.1"/>
    </source>
</evidence>
<dbReference type="SUPFAM" id="SSF53850">
    <property type="entry name" value="Periplasmic binding protein-like II"/>
    <property type="match status" value="1"/>
</dbReference>
<evidence type="ECO:0000256" key="3">
    <source>
        <dbReference type="ARBA" id="ARBA00023125"/>
    </source>
</evidence>
<dbReference type="InterPro" id="IPR000847">
    <property type="entry name" value="LysR_HTH_N"/>
</dbReference>
<keyword evidence="3" id="KW-0238">DNA-binding</keyword>
<comment type="similarity">
    <text evidence="1">Belongs to the LysR transcriptional regulatory family.</text>
</comment>
<reference evidence="6 7" key="1">
    <citation type="submission" date="2020-01" db="EMBL/GenBank/DDBJ databases">
        <title>Complete Genome Sequence of Pseudomonas putida Strain TS312, Harboring the HdtS type N-acyl-homoserine Lactone Synthase, Isolated from a Paper Mill.</title>
        <authorList>
            <person name="Hosoe A."/>
            <person name="Suenaga T."/>
            <person name="Sugi T."/>
            <person name="Izumi T."/>
            <person name="Nagai N."/>
            <person name="Terada A."/>
        </authorList>
    </citation>
    <scope>NUCLEOTIDE SEQUENCE [LARGE SCALE GENOMIC DNA]</scope>
    <source>
        <strain evidence="6 7">TS312</strain>
    </source>
</reference>
<dbReference type="InterPro" id="IPR050950">
    <property type="entry name" value="HTH-type_LysR_regulators"/>
</dbReference>
<protein>
    <submittedName>
        <fullName evidence="6">LysR family transcriptional regulator</fullName>
    </submittedName>
</protein>
<keyword evidence="2" id="KW-0805">Transcription regulation</keyword>
<dbReference type="Pfam" id="PF00126">
    <property type="entry name" value="HTH_1"/>
    <property type="match status" value="1"/>
</dbReference>
<dbReference type="GO" id="GO:0005829">
    <property type="term" value="C:cytosol"/>
    <property type="evidence" value="ECO:0007669"/>
    <property type="project" value="TreeGrafter"/>
</dbReference>
<dbReference type="Gene3D" id="1.10.10.10">
    <property type="entry name" value="Winged helix-like DNA-binding domain superfamily/Winged helix DNA-binding domain"/>
    <property type="match status" value="1"/>
</dbReference>
<dbReference type="GO" id="GO:0003700">
    <property type="term" value="F:DNA-binding transcription factor activity"/>
    <property type="evidence" value="ECO:0007669"/>
    <property type="project" value="InterPro"/>
</dbReference>
<dbReference type="PANTHER" id="PTHR30419:SF8">
    <property type="entry name" value="NITROGEN ASSIMILATION TRANSCRIPTIONAL ACTIVATOR-RELATED"/>
    <property type="match status" value="1"/>
</dbReference>
<dbReference type="PANTHER" id="PTHR30419">
    <property type="entry name" value="HTH-TYPE TRANSCRIPTIONAL REGULATOR YBHD"/>
    <property type="match status" value="1"/>
</dbReference>
<dbReference type="EMBL" id="AP022324">
    <property type="protein sequence ID" value="BBU43314.1"/>
    <property type="molecule type" value="Genomic_DNA"/>
</dbReference>
<accession>A0A7U6M082</accession>
<dbReference type="Proteomes" id="UP000464661">
    <property type="component" value="Chromosome"/>
</dbReference>
<dbReference type="PROSITE" id="PS50931">
    <property type="entry name" value="HTH_LYSR"/>
    <property type="match status" value="1"/>
</dbReference>
<evidence type="ECO:0000256" key="2">
    <source>
        <dbReference type="ARBA" id="ARBA00023015"/>
    </source>
</evidence>
<dbReference type="InterPro" id="IPR036388">
    <property type="entry name" value="WH-like_DNA-bd_sf"/>
</dbReference>
<name>A0A7U6M082_PSEPU</name>